<organism evidence="1 2">
    <name type="scientific">Chlamydomonas eustigma</name>
    <dbReference type="NCBI Taxonomy" id="1157962"/>
    <lineage>
        <taxon>Eukaryota</taxon>
        <taxon>Viridiplantae</taxon>
        <taxon>Chlorophyta</taxon>
        <taxon>core chlorophytes</taxon>
        <taxon>Chlorophyceae</taxon>
        <taxon>CS clade</taxon>
        <taxon>Chlamydomonadales</taxon>
        <taxon>Chlamydomonadaceae</taxon>
        <taxon>Chlamydomonas</taxon>
    </lineage>
</organism>
<comment type="caution">
    <text evidence="1">The sequence shown here is derived from an EMBL/GenBank/DDBJ whole genome shotgun (WGS) entry which is preliminary data.</text>
</comment>
<evidence type="ECO:0000313" key="2">
    <source>
        <dbReference type="Proteomes" id="UP000232323"/>
    </source>
</evidence>
<keyword evidence="2" id="KW-1185">Reference proteome</keyword>
<sequence>MMSSSKRGNLQQQCSNDSILEALKEIGLARFQPGPHQGVWCCPCIQDVPDFLLECLMHCSLNPGCAWSYRKFTIIHNY</sequence>
<name>A0A250XRQ0_9CHLO</name>
<dbReference type="EMBL" id="BEGY01000180">
    <property type="protein sequence ID" value="GAX85619.1"/>
    <property type="molecule type" value="Genomic_DNA"/>
</dbReference>
<accession>A0A250XRQ0</accession>
<dbReference type="Proteomes" id="UP000232323">
    <property type="component" value="Unassembled WGS sequence"/>
</dbReference>
<proteinExistence type="predicted"/>
<protein>
    <submittedName>
        <fullName evidence="1">Uncharacterized protein</fullName>
    </submittedName>
</protein>
<reference evidence="1 2" key="1">
    <citation type="submission" date="2017-08" db="EMBL/GenBank/DDBJ databases">
        <title>Acidophilic green algal genome provides insights into adaptation to an acidic environment.</title>
        <authorList>
            <person name="Hirooka S."/>
            <person name="Hirose Y."/>
            <person name="Kanesaki Y."/>
            <person name="Higuchi S."/>
            <person name="Fujiwara T."/>
            <person name="Onuma R."/>
            <person name="Era A."/>
            <person name="Ohbayashi R."/>
            <person name="Uzuka A."/>
            <person name="Nozaki H."/>
            <person name="Yoshikawa H."/>
            <person name="Miyagishima S.Y."/>
        </authorList>
    </citation>
    <scope>NUCLEOTIDE SEQUENCE [LARGE SCALE GENOMIC DNA]</scope>
    <source>
        <strain evidence="1 2">NIES-2499</strain>
    </source>
</reference>
<evidence type="ECO:0000313" key="1">
    <source>
        <dbReference type="EMBL" id="GAX85619.1"/>
    </source>
</evidence>
<dbReference type="AlphaFoldDB" id="A0A250XRQ0"/>
<gene>
    <name evidence="1" type="ORF">CEUSTIGMA_g13034.t1</name>
</gene>